<protein>
    <submittedName>
        <fullName evidence="3">T9SS type A sorting domain-containing protein</fullName>
    </submittedName>
</protein>
<dbReference type="SMART" id="SM00736">
    <property type="entry name" value="CADG"/>
    <property type="match status" value="1"/>
</dbReference>
<organism evidence="3 4">
    <name type="scientific">Chryseosolibacter histidini</name>
    <dbReference type="NCBI Taxonomy" id="2782349"/>
    <lineage>
        <taxon>Bacteria</taxon>
        <taxon>Pseudomonadati</taxon>
        <taxon>Bacteroidota</taxon>
        <taxon>Cytophagia</taxon>
        <taxon>Cytophagales</taxon>
        <taxon>Chryseotaleaceae</taxon>
        <taxon>Chryseosolibacter</taxon>
    </lineage>
</organism>
<dbReference type="Gene3D" id="2.60.40.10">
    <property type="entry name" value="Immunoglobulins"/>
    <property type="match status" value="1"/>
</dbReference>
<dbReference type="InterPro" id="IPR026444">
    <property type="entry name" value="Secre_tail"/>
</dbReference>
<keyword evidence="1" id="KW-0732">Signal</keyword>
<dbReference type="InterPro" id="IPR015919">
    <property type="entry name" value="Cadherin-like_sf"/>
</dbReference>
<keyword evidence="4" id="KW-1185">Reference proteome</keyword>
<dbReference type="InterPro" id="IPR006644">
    <property type="entry name" value="Cadg"/>
</dbReference>
<dbReference type="InterPro" id="IPR008964">
    <property type="entry name" value="Invasin/intimin_cell_adhesion"/>
</dbReference>
<dbReference type="InterPro" id="IPR015915">
    <property type="entry name" value="Kelch-typ_b-propeller"/>
</dbReference>
<dbReference type="Proteomes" id="UP001319200">
    <property type="component" value="Unassembled WGS sequence"/>
</dbReference>
<dbReference type="GO" id="GO:0016020">
    <property type="term" value="C:membrane"/>
    <property type="evidence" value="ECO:0007669"/>
    <property type="project" value="InterPro"/>
</dbReference>
<evidence type="ECO:0000259" key="2">
    <source>
        <dbReference type="SMART" id="SM00736"/>
    </source>
</evidence>
<dbReference type="Pfam" id="PF05345">
    <property type="entry name" value="He_PIG"/>
    <property type="match status" value="1"/>
</dbReference>
<feature type="signal peptide" evidence="1">
    <location>
        <begin position="1"/>
        <end position="23"/>
    </location>
</feature>
<dbReference type="Pfam" id="PF18962">
    <property type="entry name" value="Por_Secre_tail"/>
    <property type="match status" value="1"/>
</dbReference>
<name>A0AAP2GL94_9BACT</name>
<accession>A0AAP2GL94</accession>
<dbReference type="SUPFAM" id="SSF63829">
    <property type="entry name" value="Calcium-dependent phosphotriesterase"/>
    <property type="match status" value="1"/>
</dbReference>
<evidence type="ECO:0000313" key="3">
    <source>
        <dbReference type="EMBL" id="MBT1700146.1"/>
    </source>
</evidence>
<feature type="chain" id="PRO_5042842512" evidence="1">
    <location>
        <begin position="24"/>
        <end position="1192"/>
    </location>
</feature>
<dbReference type="NCBIfam" id="TIGR04183">
    <property type="entry name" value="Por_Secre_tail"/>
    <property type="match status" value="1"/>
</dbReference>
<dbReference type="SUPFAM" id="SSF49373">
    <property type="entry name" value="Invasin/intimin cell-adhesion fragments"/>
    <property type="match status" value="2"/>
</dbReference>
<gene>
    <name evidence="3" type="ORF">KK083_24875</name>
</gene>
<comment type="caution">
    <text evidence="3">The sequence shown here is derived from an EMBL/GenBank/DDBJ whole genome shotgun (WGS) entry which is preliminary data.</text>
</comment>
<dbReference type="AlphaFoldDB" id="A0AAP2GL94"/>
<dbReference type="InterPro" id="IPR013783">
    <property type="entry name" value="Ig-like_fold"/>
</dbReference>
<dbReference type="Gene3D" id="2.60.40.1080">
    <property type="match status" value="3"/>
</dbReference>
<dbReference type="GO" id="GO:0005509">
    <property type="term" value="F:calcium ion binding"/>
    <property type="evidence" value="ECO:0007669"/>
    <property type="project" value="InterPro"/>
</dbReference>
<evidence type="ECO:0000256" key="1">
    <source>
        <dbReference type="SAM" id="SignalP"/>
    </source>
</evidence>
<sequence length="1192" mass="125010">MKKTVRFLLLTVAAATLSIHALAQGVLWGMTYEGGSEYGMGGGGVIFKTNADASSYMSVQKVFQFDYPGDRPKSMVMAPNGKFYGVTNYGGRYLSGVLFEYDPATGAYFAVHHFQQSTGYLPNEGIMVASNGKLYGTTPYGGSDGRGVIYEFDPAAGTYHVMFTFLSSFGNQPRSGLIEASNGKFYGTAPWGGSGIYGVIYEFNLASRTAIIKHNFTTATGSAPAGPVMQASNGKLYGMTPEGGANDLGVLYEYDLLTSTYTKHADLTEASGRNPYGGLTESTSNGKLYGLTQWGGANGEGAILQFDPATGVFQSVVALGLTLGGRPVYGFTEAPNGKLYCVTNIRLLELNPATVSVTQRHEFPSEGTNSGGTLTKAYNGKLYGISPVGISGPRGTIFSFDYTTNTFETKIDFNKATNGAYPLGNLVKAGNGKLYGTVSRGGPNNLGFIFELDPATGAVTKKIDFTGTNGATPSGGMSLANNGKLYGMTTNGGSQGLGVLFEYDPASNTYTKKKDFTSPNGQNPTGDLTLASNGKFYGLLPTNFEVPSGYLFEYDPATDAFQSKISFNSAVDGRMPDGTLTQAGNGKLYGTTAAGGTNQSGVLFEYDPVTNTYTKKIDFSSSADLSESSIGTRPVGKLALAADGKLYGMTMFGGYMVNFNNTTGTIFAFDPATGALTRKHRFGCASGACYADGFNPRGSLVLAPDNKLYGMTSSGGQSSLYGVAFQFDPATSVYTKKFDFTQANGASPRSNAFVFLAGMKEQSITFEAPAAKTLSDATFNLSATASSGLPVTLVSADPAVATISGNTVTLKGAGSTVITASQPGNSEYSPAVSVEHTLEVSKSTQTISFTLEGSKSFGDAPFALQATSSAGLPVSYTSTNTEVATVSGNTVTVVSPGTTTIKANQAGNDIFAAAAEVSKTFTVAKGVQTITFDQSLAKKFTEVSLTLTATASSGLPVTYQSANPAIATISGNVVTFVAKGQVTITASQPGNTSYEAAANVSRALVIENSPPVAVKSIPQQEAMQLMPFTFTFDAGVFNDADNDALTYTALQESGQPLPAWLTLNAGTRTFSGTPGMADRSIDIQLKASDAFNGSAMVRFKIAIAVITSVETTPEQELRVYPNPVQHTLVIQHNVSGETLRHVVIRSAVGGSVYENGSPGESTEVDTSQWKPGFYLVEVRTGKTVHQTKIIKL</sequence>
<dbReference type="EMBL" id="JAHESF010000035">
    <property type="protein sequence ID" value="MBT1700146.1"/>
    <property type="molecule type" value="Genomic_DNA"/>
</dbReference>
<dbReference type="NCBIfam" id="TIGR03803">
    <property type="entry name" value="Gloeo_Verruco"/>
    <property type="match status" value="10"/>
</dbReference>
<dbReference type="InterPro" id="IPR022519">
    <property type="entry name" value="Gloeo/Verruco_rpt"/>
</dbReference>
<dbReference type="Gene3D" id="2.120.10.80">
    <property type="entry name" value="Kelch-type beta propeller"/>
    <property type="match status" value="3"/>
</dbReference>
<proteinExistence type="predicted"/>
<evidence type="ECO:0000313" key="4">
    <source>
        <dbReference type="Proteomes" id="UP001319200"/>
    </source>
</evidence>
<feature type="domain" description="Dystroglycan-type cadherin-like" evidence="2">
    <location>
        <begin position="1012"/>
        <end position="1113"/>
    </location>
</feature>
<dbReference type="SUPFAM" id="SSF49313">
    <property type="entry name" value="Cadherin-like"/>
    <property type="match status" value="1"/>
</dbReference>
<dbReference type="SUPFAM" id="SSF69322">
    <property type="entry name" value="Tricorn protease domain 2"/>
    <property type="match status" value="1"/>
</dbReference>
<dbReference type="SUPFAM" id="SSF101898">
    <property type="entry name" value="NHL repeat"/>
    <property type="match status" value="1"/>
</dbReference>
<reference evidence="3 4" key="1">
    <citation type="submission" date="2021-05" db="EMBL/GenBank/DDBJ databases">
        <title>A Polyphasic approach of four new species of the genus Ohtaekwangia: Ohtaekwangia histidinii sp. nov., Ohtaekwangia cretensis sp. nov., Ohtaekwangia indiensis sp. nov., Ohtaekwangia reichenbachii sp. nov. from diverse environment.</title>
        <authorList>
            <person name="Octaviana S."/>
        </authorList>
    </citation>
    <scope>NUCLEOTIDE SEQUENCE [LARGE SCALE GENOMIC DNA]</scope>
    <source>
        <strain evidence="3 4">PWU4</strain>
    </source>
</reference>
<dbReference type="RefSeq" id="WP_254168524.1">
    <property type="nucleotide sequence ID" value="NZ_JAHESF010000035.1"/>
</dbReference>